<dbReference type="AlphaFoldDB" id="A0A2A6CYD0"/>
<sequence length="70" mass="7640">MGIGERPEMLARGLVLSQIAWQNGQEVMSYGRLGFIQRSREVGSAMSNAPLEMGYAIQTCARNGKSQLGH</sequence>
<dbReference type="Proteomes" id="UP000005239">
    <property type="component" value="Unassembled WGS sequence"/>
</dbReference>
<protein>
    <submittedName>
        <fullName evidence="1">Uncharacterized protein</fullName>
    </submittedName>
</protein>
<accession>A0A2A6CYD0</accession>
<organism evidence="1 2">
    <name type="scientific">Pristionchus pacificus</name>
    <name type="common">Parasitic nematode worm</name>
    <dbReference type="NCBI Taxonomy" id="54126"/>
    <lineage>
        <taxon>Eukaryota</taxon>
        <taxon>Metazoa</taxon>
        <taxon>Ecdysozoa</taxon>
        <taxon>Nematoda</taxon>
        <taxon>Chromadorea</taxon>
        <taxon>Rhabditida</taxon>
        <taxon>Rhabditina</taxon>
        <taxon>Diplogasteromorpha</taxon>
        <taxon>Diplogasteroidea</taxon>
        <taxon>Neodiplogasteridae</taxon>
        <taxon>Pristionchus</taxon>
    </lineage>
</organism>
<accession>A0A8R1UZP5</accession>
<keyword evidence="2" id="KW-1185">Reference proteome</keyword>
<evidence type="ECO:0000313" key="1">
    <source>
        <dbReference type="EnsemblMetazoa" id="PPA44272.1"/>
    </source>
</evidence>
<name>A0A2A6CYD0_PRIPA</name>
<gene>
    <name evidence="1" type="primary">WBGene00282641</name>
</gene>
<reference evidence="2" key="1">
    <citation type="journal article" date="2008" name="Nat. Genet.">
        <title>The Pristionchus pacificus genome provides a unique perspective on nematode lifestyle and parasitism.</title>
        <authorList>
            <person name="Dieterich C."/>
            <person name="Clifton S.W."/>
            <person name="Schuster L.N."/>
            <person name="Chinwalla A."/>
            <person name="Delehaunty K."/>
            <person name="Dinkelacker I."/>
            <person name="Fulton L."/>
            <person name="Fulton R."/>
            <person name="Godfrey J."/>
            <person name="Minx P."/>
            <person name="Mitreva M."/>
            <person name="Roeseler W."/>
            <person name="Tian H."/>
            <person name="Witte H."/>
            <person name="Yang S.P."/>
            <person name="Wilson R.K."/>
            <person name="Sommer R.J."/>
        </authorList>
    </citation>
    <scope>NUCLEOTIDE SEQUENCE [LARGE SCALE GENOMIC DNA]</scope>
    <source>
        <strain evidence="2">PS312</strain>
    </source>
</reference>
<proteinExistence type="predicted"/>
<reference evidence="1" key="2">
    <citation type="submission" date="2022-06" db="UniProtKB">
        <authorList>
            <consortium name="EnsemblMetazoa"/>
        </authorList>
    </citation>
    <scope>IDENTIFICATION</scope>
    <source>
        <strain evidence="1">PS312</strain>
    </source>
</reference>
<evidence type="ECO:0000313" key="2">
    <source>
        <dbReference type="Proteomes" id="UP000005239"/>
    </source>
</evidence>
<dbReference type="EnsemblMetazoa" id="PPA44272.1">
    <property type="protein sequence ID" value="PPA44272.1"/>
    <property type="gene ID" value="WBGene00282641"/>
</dbReference>